<feature type="region of interest" description="Disordered" evidence="1">
    <location>
        <begin position="203"/>
        <end position="277"/>
    </location>
</feature>
<dbReference type="EMBL" id="JAAVUN010000004">
    <property type="protein sequence ID" value="NKE09008.1"/>
    <property type="molecule type" value="Genomic_DNA"/>
</dbReference>
<proteinExistence type="predicted"/>
<feature type="domain" description="LytR/CpsA/Psr regulator C-terminal" evidence="3">
    <location>
        <begin position="114"/>
        <end position="197"/>
    </location>
</feature>
<dbReference type="InterPro" id="IPR027381">
    <property type="entry name" value="LytR/CpsA/Psr_C"/>
</dbReference>
<comment type="caution">
    <text evidence="4">The sequence shown here is derived from an EMBL/GenBank/DDBJ whole genome shotgun (WGS) entry which is preliminary data.</text>
</comment>
<sequence>MTSPSQPENTEPNPQTQHHPAGQPWDERDIFDDVPEDGARAGTHRALDAPTPRATKEILVLLAAGAAALAVGVVAYLVGVDPDTRINNAASATTSPTAQTTTASPDATVEPDSSVQVGVYNAASVDGAAGNAAQQLSSAGWSVASIDNWGVSVNDSVVYYADDEQEQAQAIADELGIAAVVEDDAVSYPVVVVVGTDIAGGPSAQPVQSAPAEQESAQQAPAEQAPEEQAPVEQPPAQDAPVEQAPVEQAPLEQAPVEQPPVQDYVEPAAEPFGTGV</sequence>
<accession>A0A846TIM6</accession>
<dbReference type="Pfam" id="PF13399">
    <property type="entry name" value="LytR_C"/>
    <property type="match status" value="1"/>
</dbReference>
<dbReference type="AlphaFoldDB" id="A0A846TIM6"/>
<dbReference type="Gene3D" id="3.30.70.2390">
    <property type="match status" value="1"/>
</dbReference>
<keyword evidence="2" id="KW-1133">Transmembrane helix</keyword>
<evidence type="ECO:0000256" key="2">
    <source>
        <dbReference type="SAM" id="Phobius"/>
    </source>
</evidence>
<evidence type="ECO:0000313" key="5">
    <source>
        <dbReference type="Proteomes" id="UP000521379"/>
    </source>
</evidence>
<name>A0A846TIM6_9MICC</name>
<feature type="compositionally biased region" description="Low complexity" evidence="1">
    <location>
        <begin position="89"/>
        <end position="108"/>
    </location>
</feature>
<keyword evidence="2" id="KW-0472">Membrane</keyword>
<gene>
    <name evidence="4" type="ORF">GTW58_03415</name>
</gene>
<feature type="compositionally biased region" description="Polar residues" evidence="1">
    <location>
        <begin position="1"/>
        <end position="18"/>
    </location>
</feature>
<feature type="region of interest" description="Disordered" evidence="1">
    <location>
        <begin position="1"/>
        <end position="48"/>
    </location>
</feature>
<dbReference type="Proteomes" id="UP000521379">
    <property type="component" value="Unassembled WGS sequence"/>
</dbReference>
<evidence type="ECO:0000259" key="3">
    <source>
        <dbReference type="Pfam" id="PF13399"/>
    </source>
</evidence>
<protein>
    <recommendedName>
        <fullName evidence="3">LytR/CpsA/Psr regulator C-terminal domain-containing protein</fullName>
    </recommendedName>
</protein>
<feature type="compositionally biased region" description="Low complexity" evidence="1">
    <location>
        <begin position="207"/>
        <end position="237"/>
    </location>
</feature>
<dbReference type="RefSeq" id="WP_168023454.1">
    <property type="nucleotide sequence ID" value="NZ_JAAVUN010000004.1"/>
</dbReference>
<evidence type="ECO:0000313" key="4">
    <source>
        <dbReference type="EMBL" id="NKE09008.1"/>
    </source>
</evidence>
<feature type="region of interest" description="Disordered" evidence="1">
    <location>
        <begin position="88"/>
        <end position="110"/>
    </location>
</feature>
<keyword evidence="5" id="KW-1185">Reference proteome</keyword>
<feature type="transmembrane region" description="Helical" evidence="2">
    <location>
        <begin position="58"/>
        <end position="78"/>
    </location>
</feature>
<reference evidence="4 5" key="1">
    <citation type="submission" date="2020-02" db="EMBL/GenBank/DDBJ databases">
        <authorList>
            <person name="Sun Q."/>
        </authorList>
    </citation>
    <scope>NUCLEOTIDE SEQUENCE [LARGE SCALE GENOMIC DNA]</scope>
    <source>
        <strain evidence="4 5">YIM 13062</strain>
    </source>
</reference>
<keyword evidence="2" id="KW-0812">Transmembrane</keyword>
<evidence type="ECO:0000256" key="1">
    <source>
        <dbReference type="SAM" id="MobiDB-lite"/>
    </source>
</evidence>
<organism evidence="4 5">
    <name type="scientific">Kocuria subflava</name>
    <dbReference type="NCBI Taxonomy" id="1736139"/>
    <lineage>
        <taxon>Bacteria</taxon>
        <taxon>Bacillati</taxon>
        <taxon>Actinomycetota</taxon>
        <taxon>Actinomycetes</taxon>
        <taxon>Micrococcales</taxon>
        <taxon>Micrococcaceae</taxon>
        <taxon>Kocuria</taxon>
    </lineage>
</organism>